<evidence type="ECO:0000313" key="2">
    <source>
        <dbReference type="EMBL" id="GEO81255.1"/>
    </source>
</evidence>
<protein>
    <submittedName>
        <fullName evidence="2">Uncharacterized protein</fullName>
    </submittedName>
</protein>
<gene>
    <name evidence="2" type="ORF">ROR02_13860</name>
</gene>
<proteinExistence type="predicted"/>
<feature type="region of interest" description="Disordered" evidence="1">
    <location>
        <begin position="43"/>
        <end position="62"/>
    </location>
</feature>
<accession>A0A512H706</accession>
<evidence type="ECO:0000313" key="3">
    <source>
        <dbReference type="Proteomes" id="UP000321567"/>
    </source>
</evidence>
<comment type="caution">
    <text evidence="2">The sequence shown here is derived from an EMBL/GenBank/DDBJ whole genome shotgun (WGS) entry which is preliminary data.</text>
</comment>
<organism evidence="2 3">
    <name type="scientific">Pararhodospirillum oryzae</name>
    <dbReference type="NCBI Taxonomy" id="478448"/>
    <lineage>
        <taxon>Bacteria</taxon>
        <taxon>Pseudomonadati</taxon>
        <taxon>Pseudomonadota</taxon>
        <taxon>Alphaproteobacteria</taxon>
        <taxon>Rhodospirillales</taxon>
        <taxon>Rhodospirillaceae</taxon>
        <taxon>Pararhodospirillum</taxon>
    </lineage>
</organism>
<dbReference type="Proteomes" id="UP000321567">
    <property type="component" value="Unassembled WGS sequence"/>
</dbReference>
<reference evidence="2 3" key="1">
    <citation type="submission" date="2019-07" db="EMBL/GenBank/DDBJ databases">
        <title>Whole genome shotgun sequence of Rhodospirillum oryzae NBRC 107573.</title>
        <authorList>
            <person name="Hosoyama A."/>
            <person name="Uohara A."/>
            <person name="Ohji S."/>
            <person name="Ichikawa N."/>
        </authorList>
    </citation>
    <scope>NUCLEOTIDE SEQUENCE [LARGE SCALE GENOMIC DNA]</scope>
    <source>
        <strain evidence="2 3">NBRC 107573</strain>
    </source>
</reference>
<evidence type="ECO:0000256" key="1">
    <source>
        <dbReference type="SAM" id="MobiDB-lite"/>
    </source>
</evidence>
<feature type="compositionally biased region" description="Low complexity" evidence="1">
    <location>
        <begin position="115"/>
        <end position="124"/>
    </location>
</feature>
<dbReference type="AlphaFoldDB" id="A0A512H706"/>
<sequence>MIRTRARGGGALDVMAGASGLSSWRGGGAGSGTELARLTGALAESPREARGARPFAGSPGWPPVIAGGAGANKGGTQDSRRVLGTSKALSGTAGRGVRRGREGGGAVSRAKGEAPEAGEARPAGLVAGAPGTPCLSSEGGDPGA</sequence>
<dbReference type="EMBL" id="BJZO01000031">
    <property type="protein sequence ID" value="GEO81255.1"/>
    <property type="molecule type" value="Genomic_DNA"/>
</dbReference>
<name>A0A512H706_9PROT</name>
<feature type="region of interest" description="Disordered" evidence="1">
    <location>
        <begin position="67"/>
        <end position="144"/>
    </location>
</feature>
<keyword evidence="3" id="KW-1185">Reference proteome</keyword>